<evidence type="ECO:0000313" key="3">
    <source>
        <dbReference type="Proteomes" id="UP000011863"/>
    </source>
</evidence>
<keyword evidence="3" id="KW-1185">Reference proteome</keyword>
<protein>
    <recommendedName>
        <fullName evidence="1">HNH nuclease domain-containing protein</fullName>
    </recommendedName>
</protein>
<name>A0A6C7DY08_ILUCY</name>
<dbReference type="OrthoDB" id="3656171at2"/>
<evidence type="ECO:0000313" key="2">
    <source>
        <dbReference type="EMBL" id="BAN01224.1"/>
    </source>
</evidence>
<accession>A0A6C7DY08</accession>
<dbReference type="EMBL" id="AP012057">
    <property type="protein sequence ID" value="BAN01224.1"/>
    <property type="molecule type" value="Genomic_DNA"/>
</dbReference>
<organism evidence="2 3">
    <name type="scientific">Ilumatobacter coccineus (strain NBRC 103263 / KCTC 29153 / YM16-304)</name>
    <dbReference type="NCBI Taxonomy" id="1313172"/>
    <lineage>
        <taxon>Bacteria</taxon>
        <taxon>Bacillati</taxon>
        <taxon>Actinomycetota</taxon>
        <taxon>Acidimicrobiia</taxon>
        <taxon>Acidimicrobiales</taxon>
        <taxon>Ilumatobacteraceae</taxon>
        <taxon>Ilumatobacter</taxon>
    </lineage>
</organism>
<gene>
    <name evidence="2" type="ORF">YM304_09100</name>
</gene>
<feature type="domain" description="HNH nuclease" evidence="1">
    <location>
        <begin position="311"/>
        <end position="363"/>
    </location>
</feature>
<dbReference type="InterPro" id="IPR003870">
    <property type="entry name" value="DUF222"/>
</dbReference>
<proteinExistence type="predicted"/>
<dbReference type="Proteomes" id="UP000011863">
    <property type="component" value="Chromosome"/>
</dbReference>
<dbReference type="SMART" id="SM00507">
    <property type="entry name" value="HNHc"/>
    <property type="match status" value="1"/>
</dbReference>
<reference evidence="2 3" key="1">
    <citation type="journal article" date="2013" name="Int. J. Syst. Evol. Microbiol.">
        <title>Ilumatobacter nonamiense sp. nov. and Ilumatobacter coccineum sp. nov., isolated from seashore sand.</title>
        <authorList>
            <person name="Matsumoto A."/>
            <person name="Kasai H."/>
            <person name="Matsuo Y."/>
            <person name="Shizuri Y."/>
            <person name="Ichikawa N."/>
            <person name="Fujita N."/>
            <person name="Omura S."/>
            <person name="Takahashi Y."/>
        </authorList>
    </citation>
    <scope>NUCLEOTIDE SEQUENCE [LARGE SCALE GENOMIC DNA]</scope>
    <source>
        <strain evidence="3">NBRC 103263 / KCTC 29153 / YM16-304</strain>
    </source>
</reference>
<dbReference type="Pfam" id="PF02720">
    <property type="entry name" value="DUF222"/>
    <property type="match status" value="1"/>
</dbReference>
<dbReference type="KEGG" id="aym:YM304_09100"/>
<dbReference type="RefSeq" id="WP_015440471.1">
    <property type="nucleotide sequence ID" value="NC_020520.1"/>
</dbReference>
<sequence>MDRNTIIECVEEAQRYAAGPTPEVVDAVRARRRQRSHELEAVWSVIDRGVYVSSGFRSATDWLATTSNESIGQCKTTIRLAVRIQNMPTVRSAFADGVLAESALRLLTEAWHADIADVFERDEALLLRWAVELPHKDFAMVLDTWRMHADPDREERTAQELYEKRSLHLSSMLDGLGRLDGTLDPEGLALVREAIRALSRPAELDQRTAAQRRADALVELARIALTTVNDDESEPSKRRKRNRPKVIATVEYSDLAANSGGGTIDTNHDRIVVPADTIRRLACDCGLHRMVTDPLGTVVDYGRQQRTITDQQFDRLVIRDHGCRWPGCGVPAAGCDGHHAEHWVDGGETHGDNLVLLCWHHHHFLHEQHWSIEPSGAGHFTLHEPNGQPHAMRPPLVGLALPTQPTLPVS</sequence>
<dbReference type="InterPro" id="IPR003615">
    <property type="entry name" value="HNH_nuc"/>
</dbReference>
<dbReference type="CDD" id="cd00085">
    <property type="entry name" value="HNHc"/>
    <property type="match status" value="1"/>
</dbReference>
<dbReference type="AlphaFoldDB" id="A0A6C7DY08"/>
<evidence type="ECO:0000259" key="1">
    <source>
        <dbReference type="SMART" id="SM00507"/>
    </source>
</evidence>